<organism evidence="2 3">
    <name type="scientific">Micromonospora rubida</name>
    <dbReference type="NCBI Taxonomy" id="2697657"/>
    <lineage>
        <taxon>Bacteria</taxon>
        <taxon>Bacillati</taxon>
        <taxon>Actinomycetota</taxon>
        <taxon>Actinomycetes</taxon>
        <taxon>Micromonosporales</taxon>
        <taxon>Micromonosporaceae</taxon>
        <taxon>Micromonospora</taxon>
    </lineage>
</organism>
<name>A0ABW7SPF5_9ACTN</name>
<dbReference type="RefSeq" id="WP_396682936.1">
    <property type="nucleotide sequence ID" value="NZ_JBIRPU010000019.1"/>
</dbReference>
<keyword evidence="3" id="KW-1185">Reference proteome</keyword>
<accession>A0ABW7SPF5</accession>
<evidence type="ECO:0000256" key="1">
    <source>
        <dbReference type="SAM" id="MobiDB-lite"/>
    </source>
</evidence>
<feature type="region of interest" description="Disordered" evidence="1">
    <location>
        <begin position="214"/>
        <end position="288"/>
    </location>
</feature>
<sequence length="288" mass="29059">MARRPRLITSAALLAVAAVLLTAGWASRRDRPAGDRTVGEVTRVGIASGDPIPGYLSAAAAELAALPAAGSPAGTYALVSFSAYVAPGGLPALLDGVSVAEVVARAPLPGRQTEIVRLPVGWLPQDVTAGMAGVADRKDREAADQRARAAGAADPELRRGYETGAQVAAGEAAAYRAGCACVYAAVVRGVPEELRALAGRPRVRAVEPAPELRRLDRTVLTPPLPEQRDVARPPADTGPAPGAGETSEAAPKVVVSSPSVGPASVGEIAPSAATSPYAAGGDPEAVPR</sequence>
<dbReference type="Proteomes" id="UP001611075">
    <property type="component" value="Unassembled WGS sequence"/>
</dbReference>
<evidence type="ECO:0000313" key="2">
    <source>
        <dbReference type="EMBL" id="MFI0795584.1"/>
    </source>
</evidence>
<comment type="caution">
    <text evidence="2">The sequence shown here is derived from an EMBL/GenBank/DDBJ whole genome shotgun (WGS) entry which is preliminary data.</text>
</comment>
<evidence type="ECO:0000313" key="3">
    <source>
        <dbReference type="Proteomes" id="UP001611075"/>
    </source>
</evidence>
<feature type="compositionally biased region" description="Low complexity" evidence="1">
    <location>
        <begin position="232"/>
        <end position="267"/>
    </location>
</feature>
<proteinExistence type="predicted"/>
<reference evidence="2 3" key="1">
    <citation type="submission" date="2024-10" db="EMBL/GenBank/DDBJ databases">
        <title>The Natural Products Discovery Center: Release of the First 8490 Sequenced Strains for Exploring Actinobacteria Biosynthetic Diversity.</title>
        <authorList>
            <person name="Kalkreuter E."/>
            <person name="Kautsar S.A."/>
            <person name="Yang D."/>
            <person name="Bader C.D."/>
            <person name="Teijaro C.N."/>
            <person name="Fluegel L."/>
            <person name="Davis C.M."/>
            <person name="Simpson J.R."/>
            <person name="Lauterbach L."/>
            <person name="Steele A.D."/>
            <person name="Gui C."/>
            <person name="Meng S."/>
            <person name="Li G."/>
            <person name="Viehrig K."/>
            <person name="Ye F."/>
            <person name="Su P."/>
            <person name="Kiefer A.F."/>
            <person name="Nichols A."/>
            <person name="Cepeda A.J."/>
            <person name="Yan W."/>
            <person name="Fan B."/>
            <person name="Jiang Y."/>
            <person name="Adhikari A."/>
            <person name="Zheng C.-J."/>
            <person name="Schuster L."/>
            <person name="Cowan T.M."/>
            <person name="Smanski M.J."/>
            <person name="Chevrette M.G."/>
            <person name="De Carvalho L.P.S."/>
            <person name="Shen B."/>
        </authorList>
    </citation>
    <scope>NUCLEOTIDE SEQUENCE [LARGE SCALE GENOMIC DNA]</scope>
    <source>
        <strain evidence="2 3">NPDC021253</strain>
    </source>
</reference>
<gene>
    <name evidence="2" type="ORF">ACH4OY_23325</name>
</gene>
<protein>
    <submittedName>
        <fullName evidence="2">Uncharacterized protein</fullName>
    </submittedName>
</protein>
<dbReference type="EMBL" id="JBIRPU010000019">
    <property type="protein sequence ID" value="MFI0795584.1"/>
    <property type="molecule type" value="Genomic_DNA"/>
</dbReference>